<name>A0A2S5VW35_9MICO</name>
<proteinExistence type="predicted"/>
<protein>
    <submittedName>
        <fullName evidence="2">Uncharacterized protein</fullName>
    </submittedName>
</protein>
<keyword evidence="1" id="KW-0812">Transmembrane</keyword>
<dbReference type="RefSeq" id="WP_104289540.1">
    <property type="nucleotide sequence ID" value="NZ_PSXY01000004.1"/>
</dbReference>
<keyword evidence="1" id="KW-1133">Transmembrane helix</keyword>
<sequence>MENDRAADAAAALDGLHSDREALAARIPVPRWHLAGFGAIALAWVAQAVTLSPGAGYEPPRTSWLLIAAAVVLLVLIRRRTGIRFRGVGLRAVLLVAAALLGCLVLFSISLGLVVQGLGWAVALTAVAAFGLVTWLSTLAFRAAVDGIRRRG</sequence>
<dbReference type="EMBL" id="PSXY01000004">
    <property type="protein sequence ID" value="PPF69948.1"/>
    <property type="molecule type" value="Genomic_DNA"/>
</dbReference>
<gene>
    <name evidence="2" type="ORF">C5E16_03270</name>
</gene>
<evidence type="ECO:0000313" key="3">
    <source>
        <dbReference type="Proteomes" id="UP000239241"/>
    </source>
</evidence>
<accession>A0A2S5VW35</accession>
<organism evidence="2 3">
    <name type="scientific">Clavibacter michiganensis</name>
    <dbReference type="NCBI Taxonomy" id="28447"/>
    <lineage>
        <taxon>Bacteria</taxon>
        <taxon>Bacillati</taxon>
        <taxon>Actinomycetota</taxon>
        <taxon>Actinomycetes</taxon>
        <taxon>Micrococcales</taxon>
        <taxon>Microbacteriaceae</taxon>
        <taxon>Clavibacter</taxon>
    </lineage>
</organism>
<evidence type="ECO:0000313" key="2">
    <source>
        <dbReference type="EMBL" id="PPF69948.1"/>
    </source>
</evidence>
<feature type="transmembrane region" description="Helical" evidence="1">
    <location>
        <begin position="34"/>
        <end position="55"/>
    </location>
</feature>
<comment type="caution">
    <text evidence="2">The sequence shown here is derived from an EMBL/GenBank/DDBJ whole genome shotgun (WGS) entry which is preliminary data.</text>
</comment>
<feature type="transmembrane region" description="Helical" evidence="1">
    <location>
        <begin position="120"/>
        <end position="141"/>
    </location>
</feature>
<feature type="transmembrane region" description="Helical" evidence="1">
    <location>
        <begin position="89"/>
        <end position="114"/>
    </location>
</feature>
<feature type="transmembrane region" description="Helical" evidence="1">
    <location>
        <begin position="61"/>
        <end position="77"/>
    </location>
</feature>
<keyword evidence="1" id="KW-0472">Membrane</keyword>
<evidence type="ECO:0000256" key="1">
    <source>
        <dbReference type="SAM" id="Phobius"/>
    </source>
</evidence>
<dbReference type="Proteomes" id="UP000239241">
    <property type="component" value="Unassembled WGS sequence"/>
</dbReference>
<reference evidence="2 3" key="1">
    <citation type="submission" date="2018-02" db="EMBL/GenBank/DDBJ databases">
        <title>Bacteriophage NCPPB3778 and a type I-E CRISPR drive the evolution of the US Biological Select Agent, Rathayibacter toxicus.</title>
        <authorList>
            <person name="Davis E.W.II."/>
            <person name="Tabima J.F."/>
            <person name="Weisberg A.J."/>
            <person name="Lopes L.D."/>
            <person name="Wiseman M.S."/>
            <person name="Wiseman M.S."/>
            <person name="Pupko T."/>
            <person name="Belcher M.S."/>
            <person name="Sechler A.J."/>
            <person name="Tancos M.A."/>
            <person name="Schroeder B.K."/>
            <person name="Murray T.D."/>
            <person name="Luster D.G."/>
            <person name="Schneider W.L."/>
            <person name="Rogers E."/>
            <person name="Andreote F.D."/>
            <person name="Grunwald N.J."/>
            <person name="Putnam M.L."/>
            <person name="Chang J.H."/>
        </authorList>
    </citation>
    <scope>NUCLEOTIDE SEQUENCE [LARGE SCALE GENOMIC DNA]</scope>
    <source>
        <strain evidence="2 3">AY1B3</strain>
    </source>
</reference>
<dbReference type="AlphaFoldDB" id="A0A2S5VW35"/>